<keyword evidence="1" id="KW-1133">Transmembrane helix</keyword>
<evidence type="ECO:0000313" key="3">
    <source>
        <dbReference type="Proteomes" id="UP000199337"/>
    </source>
</evidence>
<feature type="transmembrane region" description="Helical" evidence="1">
    <location>
        <begin position="88"/>
        <end position="110"/>
    </location>
</feature>
<keyword evidence="3" id="KW-1185">Reference proteome</keyword>
<dbReference type="STRING" id="341036.SAMN05660649_01389"/>
<feature type="transmembrane region" description="Helical" evidence="1">
    <location>
        <begin position="384"/>
        <end position="404"/>
    </location>
</feature>
<protein>
    <recommendedName>
        <fullName evidence="4">ABC-2 type transport system permease protein</fullName>
    </recommendedName>
</protein>
<dbReference type="EMBL" id="FOOX01000004">
    <property type="protein sequence ID" value="SFG35455.1"/>
    <property type="molecule type" value="Genomic_DNA"/>
</dbReference>
<feature type="transmembrane region" description="Helical" evidence="1">
    <location>
        <begin position="12"/>
        <end position="31"/>
    </location>
</feature>
<name>A0A1I2R3Z5_9FIRM</name>
<feature type="transmembrane region" description="Helical" evidence="1">
    <location>
        <begin position="164"/>
        <end position="189"/>
    </location>
</feature>
<keyword evidence="1" id="KW-0472">Membrane</keyword>
<evidence type="ECO:0000313" key="2">
    <source>
        <dbReference type="EMBL" id="SFG35455.1"/>
    </source>
</evidence>
<sequence length="552" mass="62978">MKDFIVLKLIDFFSFFYRVMGVNYPVMRKILQIKLLMDRRKVPAILVNNKNDNRENTFNTALLTYGIIGIFFMILIFLPVPLFFKMNLIIAMIIFMVAMTMVSDCSTALLDTKDKSVLLSKPIDAKTVNAAKITHIIINLLTITFIMAGPLLIVGALVQGPLFAVILFFELLLVSGFILFFTTFLYFFILLFFDGDKLKDIINYCQIILSLAITIVYQFVGRIFNFMDLNTGFVFKWWLYLLPSAWFAAPFSLLLENRLQSHLIYLSLMGLLIPILLLIIYFKVAVTYFEKSLHKLDQVAARKRKTAENRAVKSKKLLNYIIPNSSENVFCRFSQNMISSERNLKLRLFPNLGLAAFLPIIMLVNPLIGKDSQHEVLSDIAQGPFYLVIYITVLILSTSILTINSSEKYQGAWLYKALPVESPGVILRGALLGFVLKYLIPVYLFVCLLFAIPYGISLLPHALLIFLNMLLLIILLFRLSPKKLPFSKDFQNAQNIKFEVVLGSFAFCGISAALHYALKDVYLGLFIYMITILFIVVNSWKTSANIAWKDVL</sequence>
<reference evidence="3" key="1">
    <citation type="submission" date="2016-10" db="EMBL/GenBank/DDBJ databases">
        <authorList>
            <person name="Varghese N."/>
            <person name="Submissions S."/>
        </authorList>
    </citation>
    <scope>NUCLEOTIDE SEQUENCE [LARGE SCALE GENOMIC DNA]</scope>
    <source>
        <strain evidence="3">DSM 17038</strain>
    </source>
</reference>
<feature type="transmembrane region" description="Helical" evidence="1">
    <location>
        <begin position="201"/>
        <end position="220"/>
    </location>
</feature>
<proteinExistence type="predicted"/>
<dbReference type="RefSeq" id="WP_092470038.1">
    <property type="nucleotide sequence ID" value="NZ_FOOX01000004.1"/>
</dbReference>
<organism evidence="2 3">
    <name type="scientific">Desulfotruncus arcticus DSM 17038</name>
    <dbReference type="NCBI Taxonomy" id="1121424"/>
    <lineage>
        <taxon>Bacteria</taxon>
        <taxon>Bacillati</taxon>
        <taxon>Bacillota</taxon>
        <taxon>Clostridia</taxon>
        <taxon>Eubacteriales</taxon>
        <taxon>Desulfallaceae</taxon>
        <taxon>Desulfotruncus</taxon>
    </lineage>
</organism>
<dbReference type="Proteomes" id="UP000199337">
    <property type="component" value="Unassembled WGS sequence"/>
</dbReference>
<gene>
    <name evidence="2" type="ORF">SAMN05660649_01389</name>
</gene>
<feature type="transmembrane region" description="Helical" evidence="1">
    <location>
        <begin position="458"/>
        <end position="477"/>
    </location>
</feature>
<evidence type="ECO:0000256" key="1">
    <source>
        <dbReference type="SAM" id="Phobius"/>
    </source>
</evidence>
<feature type="transmembrane region" description="Helical" evidence="1">
    <location>
        <begin position="136"/>
        <end position="158"/>
    </location>
</feature>
<feature type="transmembrane region" description="Helical" evidence="1">
    <location>
        <begin position="62"/>
        <end position="82"/>
    </location>
</feature>
<accession>A0A1I2R3Z5</accession>
<evidence type="ECO:0008006" key="4">
    <source>
        <dbReference type="Google" id="ProtNLM"/>
    </source>
</evidence>
<feature type="transmembrane region" description="Helical" evidence="1">
    <location>
        <begin position="522"/>
        <end position="540"/>
    </location>
</feature>
<keyword evidence="1" id="KW-0812">Transmembrane</keyword>
<feature type="transmembrane region" description="Helical" evidence="1">
    <location>
        <begin position="263"/>
        <end position="286"/>
    </location>
</feature>
<feature type="transmembrane region" description="Helical" evidence="1">
    <location>
        <begin position="498"/>
        <end position="516"/>
    </location>
</feature>
<dbReference type="OrthoDB" id="2659138at2"/>
<dbReference type="AlphaFoldDB" id="A0A1I2R3Z5"/>
<feature type="transmembrane region" description="Helical" evidence="1">
    <location>
        <begin position="425"/>
        <end position="452"/>
    </location>
</feature>
<feature type="transmembrane region" description="Helical" evidence="1">
    <location>
        <begin position="346"/>
        <end position="364"/>
    </location>
</feature>